<dbReference type="GeneID" id="78776615"/>
<evidence type="ECO:0000313" key="1">
    <source>
        <dbReference type="EMBL" id="KAF1751406.1"/>
    </source>
</evidence>
<sequence>MVFEYRLEYHTTVAIQFGTPDKSLQVQLLHLQMPPNSITENCDVADFLETNVELMNCSHLNRLIKYKDPSEEKPLPHSSAPLVDQESYIVVEVLMLLRKVKLIVSAYALLVVAMGSGEL</sequence>
<name>A0A6A5G9B6_CAERE</name>
<dbReference type="AlphaFoldDB" id="A0A6A5G9B6"/>
<accession>A0A6A5G9B6</accession>
<organism evidence="1 2">
    <name type="scientific">Caenorhabditis remanei</name>
    <name type="common">Caenorhabditis vulgaris</name>
    <dbReference type="NCBI Taxonomy" id="31234"/>
    <lineage>
        <taxon>Eukaryota</taxon>
        <taxon>Metazoa</taxon>
        <taxon>Ecdysozoa</taxon>
        <taxon>Nematoda</taxon>
        <taxon>Chromadorea</taxon>
        <taxon>Rhabditida</taxon>
        <taxon>Rhabditina</taxon>
        <taxon>Rhabditomorpha</taxon>
        <taxon>Rhabditoidea</taxon>
        <taxon>Rhabditidae</taxon>
        <taxon>Peloderinae</taxon>
        <taxon>Caenorhabditis</taxon>
    </lineage>
</organism>
<evidence type="ECO:0000313" key="2">
    <source>
        <dbReference type="Proteomes" id="UP000483820"/>
    </source>
</evidence>
<dbReference type="KEGG" id="crq:GCK72_017960"/>
<dbReference type="RefSeq" id="XP_053581238.1">
    <property type="nucleotide sequence ID" value="XM_053732325.1"/>
</dbReference>
<reference evidence="1 2" key="1">
    <citation type="submission" date="2019-12" db="EMBL/GenBank/DDBJ databases">
        <title>Chromosome-level assembly of the Caenorhabditis remanei genome.</title>
        <authorList>
            <person name="Teterina A.A."/>
            <person name="Willis J.H."/>
            <person name="Phillips P.C."/>
        </authorList>
    </citation>
    <scope>NUCLEOTIDE SEQUENCE [LARGE SCALE GENOMIC DNA]</scope>
    <source>
        <strain evidence="1 2">PX506</strain>
        <tissue evidence="1">Whole organism</tissue>
    </source>
</reference>
<dbReference type="Proteomes" id="UP000483820">
    <property type="component" value="Chromosome V"/>
</dbReference>
<gene>
    <name evidence="1" type="ORF">GCK72_017960</name>
</gene>
<dbReference type="EMBL" id="WUAV01000005">
    <property type="protein sequence ID" value="KAF1751406.1"/>
    <property type="molecule type" value="Genomic_DNA"/>
</dbReference>
<comment type="caution">
    <text evidence="1">The sequence shown here is derived from an EMBL/GenBank/DDBJ whole genome shotgun (WGS) entry which is preliminary data.</text>
</comment>
<protein>
    <submittedName>
        <fullName evidence="1">Uncharacterized protein</fullName>
    </submittedName>
</protein>
<dbReference type="CTD" id="78776615"/>
<proteinExistence type="predicted"/>